<dbReference type="InterPro" id="IPR036397">
    <property type="entry name" value="RNaseH_sf"/>
</dbReference>
<dbReference type="SMART" id="SM01163">
    <property type="entry name" value="DUF1785"/>
    <property type="match status" value="1"/>
</dbReference>
<dbReference type="GO" id="GO:0003723">
    <property type="term" value="F:RNA binding"/>
    <property type="evidence" value="ECO:0007669"/>
    <property type="project" value="InterPro"/>
</dbReference>
<evidence type="ECO:0000259" key="2">
    <source>
        <dbReference type="PROSITE" id="PS50822"/>
    </source>
</evidence>
<dbReference type="EMBL" id="ML170173">
    <property type="protein sequence ID" value="TDL22764.1"/>
    <property type="molecule type" value="Genomic_DNA"/>
</dbReference>
<dbReference type="InterPro" id="IPR012337">
    <property type="entry name" value="RNaseH-like_sf"/>
</dbReference>
<dbReference type="Pfam" id="PF02170">
    <property type="entry name" value="PAZ"/>
    <property type="match status" value="1"/>
</dbReference>
<dbReference type="InterPro" id="IPR032474">
    <property type="entry name" value="Argonaute_N"/>
</dbReference>
<protein>
    <submittedName>
        <fullName evidence="3">Piwi-domain-containing protein</fullName>
    </submittedName>
</protein>
<dbReference type="InterPro" id="IPR003165">
    <property type="entry name" value="Piwi"/>
</dbReference>
<sequence length="866" mass="96533">MSGIITRSTLAKGTAGNKIVVRTNSFPITHLPRANFSRYEVFIRAKVPNPKSKRKDGEVPSRLAVEVMNKLMTYVATDVFSGHEIFDGQRILFSAHPLNFQGSDAKTFDVSMGDPPSDRNTYVVRMALVGNVGPQDLNELMAAGVVFSGGGELPDRFKSAIQFLNIILRQHAVLNHPAHDRRSVYHEAGKKDIDGGLQIWRGYFQSVRPSIGRLLVNVDISSAIMYPAVGLMQLVQMHLKISDGRRLEELGVAPTMELHWRKLKTFLKGLRVEVGKTRSGTARIKSIQGLEPRAGHYQFDKDGEVMTVMHYFQRIKNRSLTHPNIPGIRVGRGDVIPFELCTVVPNQIYRKVIREKEVSTQVLNFMNRKPADRLKEIEKGYNAMNYGDSPFIRNAGLAISRNPLDVAGRVLNPISMIYNNEKMNVRDGKWNLKGRTFFKPAQIQSWAIVCFDPRLRDDTIIQFRHNLVKCLQDRGIGIHVENPGFYKYPGQGDPSEALTESGKRAVGQYAQMLNAKPADHIYGHIRPSIIIIILPDSAAEIRRAVKQWGDITRDTPTQCVKIGKLPGNDQYLNNLAMKINVKLGGINAIPQSANLEGFMKTGLIVGADVTHPGPGLLRPSVAGLVSSIDAFAIRYAAECSVQPPRVEVIVSLKEMMIKAILGSHAIPSRILFFRDGLSEGEYGRVALDEISQIHAASKEVWTEKKLSVPLPKITFVVVGKRHHVRFFPHSNQGDNTGNCPAGLVVDSDITSPFVFDYFLQSHSGLLGTSRPSHYIVIKDENGFTADSLQEMSYTLCHSYARATRSVSIPAPVYYADLVCSRADIHFRPDLNYAEDDSTDGGTIDMDKWHSGFAKAMSGQRRKMYFM</sequence>
<name>A0A4Y7Q5B4_9AGAM</name>
<dbReference type="SUPFAM" id="SSF101690">
    <property type="entry name" value="PAZ domain"/>
    <property type="match status" value="1"/>
</dbReference>
<proteinExistence type="predicted"/>
<dbReference type="STRING" id="50990.A0A4Y7Q5B4"/>
<reference evidence="3 4" key="1">
    <citation type="submission" date="2018-06" db="EMBL/GenBank/DDBJ databases">
        <title>A transcriptomic atlas of mushroom development highlights an independent origin of complex multicellularity.</title>
        <authorList>
            <consortium name="DOE Joint Genome Institute"/>
            <person name="Krizsan K."/>
            <person name="Almasi E."/>
            <person name="Merenyi Z."/>
            <person name="Sahu N."/>
            <person name="Viragh M."/>
            <person name="Koszo T."/>
            <person name="Mondo S."/>
            <person name="Kiss B."/>
            <person name="Balint B."/>
            <person name="Kues U."/>
            <person name="Barry K."/>
            <person name="Hegedus J.C."/>
            <person name="Henrissat B."/>
            <person name="Johnson J."/>
            <person name="Lipzen A."/>
            <person name="Ohm R."/>
            <person name="Nagy I."/>
            <person name="Pangilinan J."/>
            <person name="Yan J."/>
            <person name="Xiong Y."/>
            <person name="Grigoriev I.V."/>
            <person name="Hibbett D.S."/>
            <person name="Nagy L.G."/>
        </authorList>
    </citation>
    <scope>NUCLEOTIDE SEQUENCE [LARGE SCALE GENOMIC DNA]</scope>
    <source>
        <strain evidence="3 4">SZMC22713</strain>
    </source>
</reference>
<dbReference type="VEuPathDB" id="FungiDB:BD410DRAFT_788075"/>
<dbReference type="Pfam" id="PF16487">
    <property type="entry name" value="ArgoMid"/>
    <property type="match status" value="1"/>
</dbReference>
<dbReference type="Pfam" id="PF16486">
    <property type="entry name" value="ArgoN"/>
    <property type="match status" value="1"/>
</dbReference>
<feature type="domain" description="Piwi" evidence="2">
    <location>
        <begin position="529"/>
        <end position="827"/>
    </location>
</feature>
<dbReference type="InterPro" id="IPR014811">
    <property type="entry name" value="ArgoL1"/>
</dbReference>
<keyword evidence="4" id="KW-1185">Reference proteome</keyword>
<dbReference type="OrthoDB" id="10252740at2759"/>
<dbReference type="InterPro" id="IPR003100">
    <property type="entry name" value="PAZ_dom"/>
</dbReference>
<dbReference type="PANTHER" id="PTHR22891">
    <property type="entry name" value="EUKARYOTIC TRANSLATION INITIATION FACTOR 2C"/>
    <property type="match status" value="1"/>
</dbReference>
<evidence type="ECO:0000259" key="1">
    <source>
        <dbReference type="PROSITE" id="PS50821"/>
    </source>
</evidence>
<dbReference type="Proteomes" id="UP000294933">
    <property type="component" value="Unassembled WGS sequence"/>
</dbReference>
<accession>A0A4Y7Q5B4</accession>
<dbReference type="SMART" id="SM00950">
    <property type="entry name" value="Piwi"/>
    <property type="match status" value="1"/>
</dbReference>
<dbReference type="CDD" id="cd02846">
    <property type="entry name" value="PAZ_argonaute_like"/>
    <property type="match status" value="1"/>
</dbReference>
<dbReference type="Gene3D" id="2.170.260.10">
    <property type="entry name" value="paz domain"/>
    <property type="match status" value="1"/>
</dbReference>
<dbReference type="Gene3D" id="3.30.420.10">
    <property type="entry name" value="Ribonuclease H-like superfamily/Ribonuclease H"/>
    <property type="match status" value="1"/>
</dbReference>
<dbReference type="Gene3D" id="3.40.50.2300">
    <property type="match status" value="1"/>
</dbReference>
<dbReference type="Pfam" id="PF02171">
    <property type="entry name" value="Piwi"/>
    <property type="match status" value="1"/>
</dbReference>
<dbReference type="InterPro" id="IPR032473">
    <property type="entry name" value="Argonaute_Mid_dom"/>
</dbReference>
<dbReference type="PROSITE" id="PS50821">
    <property type="entry name" value="PAZ"/>
    <property type="match status" value="1"/>
</dbReference>
<evidence type="ECO:0000313" key="4">
    <source>
        <dbReference type="Proteomes" id="UP000294933"/>
    </source>
</evidence>
<dbReference type="AlphaFoldDB" id="A0A4Y7Q5B4"/>
<dbReference type="InterPro" id="IPR036085">
    <property type="entry name" value="PAZ_dom_sf"/>
</dbReference>
<evidence type="ECO:0000313" key="3">
    <source>
        <dbReference type="EMBL" id="TDL22764.1"/>
    </source>
</evidence>
<dbReference type="PROSITE" id="PS50822">
    <property type="entry name" value="PIWI"/>
    <property type="match status" value="1"/>
</dbReference>
<organism evidence="3 4">
    <name type="scientific">Rickenella mellea</name>
    <dbReference type="NCBI Taxonomy" id="50990"/>
    <lineage>
        <taxon>Eukaryota</taxon>
        <taxon>Fungi</taxon>
        <taxon>Dikarya</taxon>
        <taxon>Basidiomycota</taxon>
        <taxon>Agaricomycotina</taxon>
        <taxon>Agaricomycetes</taxon>
        <taxon>Hymenochaetales</taxon>
        <taxon>Rickenellaceae</taxon>
        <taxon>Rickenella</taxon>
    </lineage>
</organism>
<feature type="domain" description="PAZ" evidence="1">
    <location>
        <begin position="242"/>
        <end position="345"/>
    </location>
</feature>
<gene>
    <name evidence="3" type="ORF">BD410DRAFT_788075</name>
</gene>
<dbReference type="SUPFAM" id="SSF53098">
    <property type="entry name" value="Ribonuclease H-like"/>
    <property type="match status" value="1"/>
</dbReference>
<dbReference type="Pfam" id="PF08699">
    <property type="entry name" value="ArgoL1"/>
    <property type="match status" value="1"/>
</dbReference>